<dbReference type="PIRSF" id="PIRSF037226">
    <property type="entry name" value="Amidohydrolase_ACY1L2_prd"/>
    <property type="match status" value="1"/>
</dbReference>
<dbReference type="PANTHER" id="PTHR30575:SF4">
    <property type="entry name" value="PEPTIDASE M20 DOMAIN-CONTAINING PROTEIN 2"/>
    <property type="match status" value="1"/>
</dbReference>
<keyword evidence="4" id="KW-1185">Reference proteome</keyword>
<dbReference type="InterPro" id="IPR052030">
    <property type="entry name" value="Peptidase_M20/M20A_hydrolases"/>
</dbReference>
<evidence type="ECO:0000256" key="1">
    <source>
        <dbReference type="ARBA" id="ARBA00006247"/>
    </source>
</evidence>
<dbReference type="PANTHER" id="PTHR30575">
    <property type="entry name" value="PEPTIDASE M20"/>
    <property type="match status" value="1"/>
</dbReference>
<accession>A0A370TSK6</accession>
<dbReference type="CDD" id="cd05672">
    <property type="entry name" value="M20_ACY1L2-like"/>
    <property type="match status" value="1"/>
</dbReference>
<dbReference type="InterPro" id="IPR036264">
    <property type="entry name" value="Bact_exopeptidase_dim_dom"/>
</dbReference>
<dbReference type="OrthoDB" id="6119954at2759"/>
<protein>
    <recommendedName>
        <fullName evidence="2">Peptidase M20 domain-containing protein 2</fullName>
    </recommendedName>
</protein>
<dbReference type="Gene3D" id="3.40.630.10">
    <property type="entry name" value="Zn peptidases"/>
    <property type="match status" value="1"/>
</dbReference>
<gene>
    <name evidence="3" type="ORF">BP5553_02850</name>
</gene>
<dbReference type="Proteomes" id="UP000254866">
    <property type="component" value="Unassembled WGS sequence"/>
</dbReference>
<reference evidence="3 4" key="1">
    <citation type="journal article" date="2018" name="IMA Fungus">
        <title>IMA Genome-F 9: Draft genome sequence of Annulohypoxylon stygium, Aspergillus mulundensis, Berkeleyomyces basicola (syn. Thielaviopsis basicola), Ceratocystis smalleyi, two Cercospora beticola strains, Coleophoma cylindrospora, Fusarium fracticaudum, Phialophora cf. hyalina, and Morchella septimelata.</title>
        <authorList>
            <person name="Wingfield B.D."/>
            <person name="Bills G.F."/>
            <person name="Dong Y."/>
            <person name="Huang W."/>
            <person name="Nel W.J."/>
            <person name="Swalarsk-Parry B.S."/>
            <person name="Vaghefi N."/>
            <person name="Wilken P.M."/>
            <person name="An Z."/>
            <person name="de Beer Z.W."/>
            <person name="De Vos L."/>
            <person name="Chen L."/>
            <person name="Duong T.A."/>
            <person name="Gao Y."/>
            <person name="Hammerbacher A."/>
            <person name="Kikkert J.R."/>
            <person name="Li Y."/>
            <person name="Li H."/>
            <person name="Li K."/>
            <person name="Li Q."/>
            <person name="Liu X."/>
            <person name="Ma X."/>
            <person name="Naidoo K."/>
            <person name="Pethybridge S.J."/>
            <person name="Sun J."/>
            <person name="Steenkamp E.T."/>
            <person name="van der Nest M.A."/>
            <person name="van Wyk S."/>
            <person name="Wingfield M.J."/>
            <person name="Xiong C."/>
            <person name="Yue Q."/>
            <person name="Zhang X."/>
        </authorList>
    </citation>
    <scope>NUCLEOTIDE SEQUENCE [LARGE SCALE GENOMIC DNA]</scope>
    <source>
        <strain evidence="3 4">BP 5553</strain>
    </source>
</reference>
<evidence type="ECO:0000256" key="2">
    <source>
        <dbReference type="PIRNR" id="PIRNR037226"/>
    </source>
</evidence>
<sequence>MASMVEDDFVLVCHDDAICRSADTSPKYIGEIDGFIDKASDDLWDVNKQIHDNPELGYEEHKAHALLTSFMKSRNGWKVTTSAYGMETAWVAVYDSGKKGPVVSFNVEMDALPGIGHACGHNLIATASLASGLATAEIMRRHNLKGKVVLFGTPAEEGGGGKIRLLKAGAYEDYAVDVSLISHPGILHNSALVRTSAYARFKAEYFGRQAHAANSPWLGINALDALVMAYNGLSVLRQQTMPGDIIQGHITDGGMTPNIIHAYAAGTFVVRANTASQLQELQRKVNACFCAGAEATGARLEITPVQMYADHVPNRVLGASYVQYWNCLNPPSLIPTNPEIGEIQESASTDQGDVSRAIPSLSVSFAIPPGPEGNGPHSPDFEIAAGTREAFRRCLRTGKALAGIAVDVLTTQGLLSEVKEQWKRDMAASN</sequence>
<evidence type="ECO:0000313" key="3">
    <source>
        <dbReference type="EMBL" id="RDL38510.1"/>
    </source>
</evidence>
<dbReference type="InterPro" id="IPR017439">
    <property type="entry name" value="Amidohydrolase"/>
</dbReference>
<comment type="caution">
    <text evidence="3">The sequence shown here is derived from an EMBL/GenBank/DDBJ whole genome shotgun (WGS) entry which is preliminary data.</text>
</comment>
<dbReference type="Gene3D" id="3.30.70.360">
    <property type="match status" value="1"/>
</dbReference>
<organism evidence="3 4">
    <name type="scientific">Venustampulla echinocandica</name>
    <dbReference type="NCBI Taxonomy" id="2656787"/>
    <lineage>
        <taxon>Eukaryota</taxon>
        <taxon>Fungi</taxon>
        <taxon>Dikarya</taxon>
        <taxon>Ascomycota</taxon>
        <taxon>Pezizomycotina</taxon>
        <taxon>Leotiomycetes</taxon>
        <taxon>Helotiales</taxon>
        <taxon>Pleuroascaceae</taxon>
        <taxon>Venustampulla</taxon>
    </lineage>
</organism>
<dbReference type="FunFam" id="3.30.70.360:FF:000004">
    <property type="entry name" value="Peptidase M20 domain-containing protein 2"/>
    <property type="match status" value="1"/>
</dbReference>
<dbReference type="GO" id="GO:0016805">
    <property type="term" value="F:dipeptidase activity"/>
    <property type="evidence" value="ECO:0007669"/>
    <property type="project" value="InterPro"/>
</dbReference>
<evidence type="ECO:0000313" key="4">
    <source>
        <dbReference type="Proteomes" id="UP000254866"/>
    </source>
</evidence>
<dbReference type="InterPro" id="IPR017144">
    <property type="entry name" value="Xaa-Arg_dipeptidase"/>
</dbReference>
<proteinExistence type="inferred from homology"/>
<name>A0A370TSK6_9HELO</name>
<dbReference type="RefSeq" id="XP_031871166.1">
    <property type="nucleotide sequence ID" value="XM_032011473.1"/>
</dbReference>
<dbReference type="SUPFAM" id="SSF55031">
    <property type="entry name" value="Bacterial exopeptidase dimerisation domain"/>
    <property type="match status" value="1"/>
</dbReference>
<dbReference type="GeneID" id="43595699"/>
<comment type="similarity">
    <text evidence="1 2">Belongs to the peptidase M20A family.</text>
</comment>
<dbReference type="AlphaFoldDB" id="A0A370TSK6"/>
<dbReference type="InterPro" id="IPR002933">
    <property type="entry name" value="Peptidase_M20"/>
</dbReference>
<dbReference type="SUPFAM" id="SSF53187">
    <property type="entry name" value="Zn-dependent exopeptidases"/>
    <property type="match status" value="1"/>
</dbReference>
<dbReference type="NCBIfam" id="TIGR01891">
    <property type="entry name" value="amidohydrolases"/>
    <property type="match status" value="1"/>
</dbReference>
<dbReference type="Pfam" id="PF01546">
    <property type="entry name" value="Peptidase_M20"/>
    <property type="match status" value="1"/>
</dbReference>
<dbReference type="EMBL" id="NPIC01000002">
    <property type="protein sequence ID" value="RDL38510.1"/>
    <property type="molecule type" value="Genomic_DNA"/>
</dbReference>